<evidence type="ECO:0000313" key="2">
    <source>
        <dbReference type="EMBL" id="KAK4132127.1"/>
    </source>
</evidence>
<dbReference type="EMBL" id="MU853419">
    <property type="protein sequence ID" value="KAK4132127.1"/>
    <property type="molecule type" value="Genomic_DNA"/>
</dbReference>
<evidence type="ECO:0008006" key="4">
    <source>
        <dbReference type="Google" id="ProtNLM"/>
    </source>
</evidence>
<comment type="caution">
    <text evidence="2">The sequence shown here is derived from an EMBL/GenBank/DDBJ whole genome shotgun (WGS) entry which is preliminary data.</text>
</comment>
<evidence type="ECO:0000256" key="1">
    <source>
        <dbReference type="SAM" id="MobiDB-lite"/>
    </source>
</evidence>
<sequence>MAAADPNNTGTDSDLNAHFSTLAMAGTTGPPDGSTAVFPPFPDSHTAAYWAPEDTAYTSLPPDPTYGAPQYFPMDSAHPNTHGNIPPPPADPDYPYGQPSAPTAARPWICNGDGCTKSFRRECDLDKRRRCDLCAAGGAETKDLNRHMWVKHPDAARARGVRREESACPRCAYTGRSDNVKRHRDVKGHW</sequence>
<reference evidence="2" key="1">
    <citation type="journal article" date="2023" name="Mol. Phylogenet. Evol.">
        <title>Genome-scale phylogeny and comparative genomics of the fungal order Sordariales.</title>
        <authorList>
            <person name="Hensen N."/>
            <person name="Bonometti L."/>
            <person name="Westerberg I."/>
            <person name="Brannstrom I.O."/>
            <person name="Guillou S."/>
            <person name="Cros-Aarteil S."/>
            <person name="Calhoun S."/>
            <person name="Haridas S."/>
            <person name="Kuo A."/>
            <person name="Mondo S."/>
            <person name="Pangilinan J."/>
            <person name="Riley R."/>
            <person name="LaButti K."/>
            <person name="Andreopoulos B."/>
            <person name="Lipzen A."/>
            <person name="Chen C."/>
            <person name="Yan M."/>
            <person name="Daum C."/>
            <person name="Ng V."/>
            <person name="Clum A."/>
            <person name="Steindorff A."/>
            <person name="Ohm R.A."/>
            <person name="Martin F."/>
            <person name="Silar P."/>
            <person name="Natvig D.O."/>
            <person name="Lalanne C."/>
            <person name="Gautier V."/>
            <person name="Ament-Velasquez S.L."/>
            <person name="Kruys A."/>
            <person name="Hutchinson M.I."/>
            <person name="Powell A.J."/>
            <person name="Barry K."/>
            <person name="Miller A.N."/>
            <person name="Grigoriev I.V."/>
            <person name="Debuchy R."/>
            <person name="Gladieux P."/>
            <person name="Hiltunen Thoren M."/>
            <person name="Johannesson H."/>
        </authorList>
    </citation>
    <scope>NUCLEOTIDE SEQUENCE</scope>
    <source>
        <strain evidence="2">CBS 123565</strain>
    </source>
</reference>
<keyword evidence="3" id="KW-1185">Reference proteome</keyword>
<dbReference type="Proteomes" id="UP001304895">
    <property type="component" value="Unassembled WGS sequence"/>
</dbReference>
<dbReference type="AlphaFoldDB" id="A0AAN6ZBH6"/>
<evidence type="ECO:0000313" key="3">
    <source>
        <dbReference type="Proteomes" id="UP001304895"/>
    </source>
</evidence>
<accession>A0AAN6ZBH6</accession>
<reference evidence="2" key="2">
    <citation type="submission" date="2023-05" db="EMBL/GenBank/DDBJ databases">
        <authorList>
            <consortium name="Lawrence Berkeley National Laboratory"/>
            <person name="Steindorff A."/>
            <person name="Hensen N."/>
            <person name="Bonometti L."/>
            <person name="Westerberg I."/>
            <person name="Brannstrom I.O."/>
            <person name="Guillou S."/>
            <person name="Cros-Aarteil S."/>
            <person name="Calhoun S."/>
            <person name="Haridas S."/>
            <person name="Kuo A."/>
            <person name="Mondo S."/>
            <person name="Pangilinan J."/>
            <person name="Riley R."/>
            <person name="Labutti K."/>
            <person name="Andreopoulos B."/>
            <person name="Lipzen A."/>
            <person name="Chen C."/>
            <person name="Yanf M."/>
            <person name="Daum C."/>
            <person name="Ng V."/>
            <person name="Clum A."/>
            <person name="Ohm R."/>
            <person name="Martin F."/>
            <person name="Silar P."/>
            <person name="Natvig D."/>
            <person name="Lalanne C."/>
            <person name="Gautier V."/>
            <person name="Ament-Velasquez S.L."/>
            <person name="Kruys A."/>
            <person name="Hutchinson M.I."/>
            <person name="Powell A.J."/>
            <person name="Barry K."/>
            <person name="Miller A.N."/>
            <person name="Grigoriev I.V."/>
            <person name="Debuchy R."/>
            <person name="Gladieux P."/>
            <person name="Thoren M.H."/>
            <person name="Johannesson H."/>
        </authorList>
    </citation>
    <scope>NUCLEOTIDE SEQUENCE</scope>
    <source>
        <strain evidence="2">CBS 123565</strain>
    </source>
</reference>
<organism evidence="2 3">
    <name type="scientific">Trichocladium antarcticum</name>
    <dbReference type="NCBI Taxonomy" id="1450529"/>
    <lineage>
        <taxon>Eukaryota</taxon>
        <taxon>Fungi</taxon>
        <taxon>Dikarya</taxon>
        <taxon>Ascomycota</taxon>
        <taxon>Pezizomycotina</taxon>
        <taxon>Sordariomycetes</taxon>
        <taxon>Sordariomycetidae</taxon>
        <taxon>Sordariales</taxon>
        <taxon>Chaetomiaceae</taxon>
        <taxon>Trichocladium</taxon>
    </lineage>
</organism>
<name>A0AAN6ZBH6_9PEZI</name>
<gene>
    <name evidence="2" type="ORF">BT67DRAFT_435784</name>
</gene>
<protein>
    <recommendedName>
        <fullName evidence="4">C2H2-type domain-containing protein</fullName>
    </recommendedName>
</protein>
<proteinExistence type="predicted"/>
<feature type="region of interest" description="Disordered" evidence="1">
    <location>
        <begin position="66"/>
        <end position="100"/>
    </location>
</feature>